<evidence type="ECO:0000256" key="4">
    <source>
        <dbReference type="SAM" id="SignalP"/>
    </source>
</evidence>
<evidence type="ECO:0000256" key="2">
    <source>
        <dbReference type="ARBA" id="ARBA00022448"/>
    </source>
</evidence>
<keyword evidence="3" id="KW-0446">Lipid-binding</keyword>
<reference evidence="6" key="1">
    <citation type="submission" date="2024-10" db="EMBL/GenBank/DDBJ databases">
        <authorList>
            <person name="Ryan C."/>
        </authorList>
    </citation>
    <scope>NUCLEOTIDE SEQUENCE [LARGE SCALE GENOMIC DNA]</scope>
</reference>
<dbReference type="InterPro" id="IPR016140">
    <property type="entry name" value="Bifunc_inhib/LTP/seed_store"/>
</dbReference>
<evidence type="ECO:0000313" key="6">
    <source>
        <dbReference type="EMBL" id="CAL4918301.1"/>
    </source>
</evidence>
<feature type="chain" id="PRO_5044855732" description="Bifunctional inhibitor/plant lipid transfer protein/seed storage helical domain-containing protein" evidence="4">
    <location>
        <begin position="27"/>
        <end position="214"/>
    </location>
</feature>
<keyword evidence="4" id="KW-0732">Signal</keyword>
<organism evidence="6 7">
    <name type="scientific">Urochloa decumbens</name>
    <dbReference type="NCBI Taxonomy" id="240449"/>
    <lineage>
        <taxon>Eukaryota</taxon>
        <taxon>Viridiplantae</taxon>
        <taxon>Streptophyta</taxon>
        <taxon>Embryophyta</taxon>
        <taxon>Tracheophyta</taxon>
        <taxon>Spermatophyta</taxon>
        <taxon>Magnoliopsida</taxon>
        <taxon>Liliopsida</taxon>
        <taxon>Poales</taxon>
        <taxon>Poaceae</taxon>
        <taxon>PACMAD clade</taxon>
        <taxon>Panicoideae</taxon>
        <taxon>Panicodae</taxon>
        <taxon>Paniceae</taxon>
        <taxon>Melinidinae</taxon>
        <taxon>Urochloa</taxon>
    </lineage>
</organism>
<proteinExistence type="inferred from homology"/>
<keyword evidence="2" id="KW-0813">Transport</keyword>
<dbReference type="GO" id="GO:0008289">
    <property type="term" value="F:lipid binding"/>
    <property type="evidence" value="ECO:0007669"/>
    <property type="project" value="UniProtKB-KW"/>
</dbReference>
<dbReference type="Pfam" id="PF14368">
    <property type="entry name" value="LTP_2"/>
    <property type="match status" value="1"/>
</dbReference>
<dbReference type="PANTHER" id="PTHR33214:SF43">
    <property type="entry name" value="OS06G0705400 PROTEIN"/>
    <property type="match status" value="1"/>
</dbReference>
<protein>
    <recommendedName>
        <fullName evidence="5">Bifunctional inhibitor/plant lipid transfer protein/seed storage helical domain-containing protein</fullName>
    </recommendedName>
</protein>
<dbReference type="AlphaFoldDB" id="A0ABC8WZ69"/>
<keyword evidence="7" id="KW-1185">Reference proteome</keyword>
<name>A0ABC8WZ69_9POAL</name>
<evidence type="ECO:0000313" key="7">
    <source>
        <dbReference type="Proteomes" id="UP001497457"/>
    </source>
</evidence>
<dbReference type="EMBL" id="OZ075123">
    <property type="protein sequence ID" value="CAL4918301.1"/>
    <property type="molecule type" value="Genomic_DNA"/>
</dbReference>
<comment type="similarity">
    <text evidence="1">Belongs to the plant LTP family. B11E subfamily.</text>
</comment>
<dbReference type="Proteomes" id="UP001497457">
    <property type="component" value="Chromosome 13rd"/>
</dbReference>
<evidence type="ECO:0000256" key="3">
    <source>
        <dbReference type="ARBA" id="ARBA00023121"/>
    </source>
</evidence>
<evidence type="ECO:0000256" key="1">
    <source>
        <dbReference type="ARBA" id="ARBA00009707"/>
    </source>
</evidence>
<feature type="domain" description="Bifunctional inhibitor/plant lipid transfer protein/seed storage helical" evidence="5">
    <location>
        <begin position="16"/>
        <end position="106"/>
    </location>
</feature>
<feature type="signal peptide" evidence="4">
    <location>
        <begin position="1"/>
        <end position="26"/>
    </location>
</feature>
<dbReference type="InterPro" id="IPR033872">
    <property type="entry name" value="nsLTP2"/>
</dbReference>
<sequence>MAPSRLLPCLLLAVLLLLAAAPAGHAAPVHGCQPEVLAPTVALFCARGQPAQWCCQALVHSASVGGGARCLCRLAAEDPLVRARLGGTDLLRLYAACRGGRAASTCADHGGAAEPPVDRSGCAAAVLADQMELFCGRRGSSSSSGPPNPPCCEAVVGSARKGADGVPCFCHVPVLSSGFDVDRISSLYAACVAASDPGAVPHLAVYMCPSSDGV</sequence>
<evidence type="ECO:0000259" key="5">
    <source>
        <dbReference type="Pfam" id="PF14368"/>
    </source>
</evidence>
<accession>A0ABC8WZ69</accession>
<dbReference type="PANTHER" id="PTHR33214">
    <property type="entry name" value="BIFUNCTIONAL INHIBITOR/LIPID-TRANSFER PROTEIN/SEED STORAGE 2S ALBUMIN SUPERFAMILY PROTEIN"/>
    <property type="match status" value="1"/>
</dbReference>
<gene>
    <name evidence="6" type="ORF">URODEC1_LOCUS19083</name>
</gene>